<organism evidence="2 3">
    <name type="scientific">Oedothorax gibbosus</name>
    <dbReference type="NCBI Taxonomy" id="931172"/>
    <lineage>
        <taxon>Eukaryota</taxon>
        <taxon>Metazoa</taxon>
        <taxon>Ecdysozoa</taxon>
        <taxon>Arthropoda</taxon>
        <taxon>Chelicerata</taxon>
        <taxon>Arachnida</taxon>
        <taxon>Araneae</taxon>
        <taxon>Araneomorphae</taxon>
        <taxon>Entelegynae</taxon>
        <taxon>Araneoidea</taxon>
        <taxon>Linyphiidae</taxon>
        <taxon>Erigoninae</taxon>
        <taxon>Oedothorax</taxon>
    </lineage>
</organism>
<feature type="region of interest" description="Disordered" evidence="1">
    <location>
        <begin position="14"/>
        <end position="42"/>
    </location>
</feature>
<comment type="caution">
    <text evidence="2">The sequence shown here is derived from an EMBL/GenBank/DDBJ whole genome shotgun (WGS) entry which is preliminary data.</text>
</comment>
<dbReference type="AlphaFoldDB" id="A0AAV6U301"/>
<evidence type="ECO:0000313" key="2">
    <source>
        <dbReference type="EMBL" id="KAG8178420.1"/>
    </source>
</evidence>
<accession>A0AAV6U301</accession>
<name>A0AAV6U301_9ARAC</name>
<evidence type="ECO:0000313" key="3">
    <source>
        <dbReference type="Proteomes" id="UP000827092"/>
    </source>
</evidence>
<sequence length="66" mass="7053">MATAALVNGLLVQGLPDENDNSSHPKDQIYMNGTATDTSDLLKSSDSRYNQAVDSNLSIQASNIKI</sequence>
<reference evidence="2 3" key="1">
    <citation type="journal article" date="2022" name="Nat. Ecol. Evol.">
        <title>A masculinizing supergene underlies an exaggerated male reproductive morph in a spider.</title>
        <authorList>
            <person name="Hendrickx F."/>
            <person name="De Corte Z."/>
            <person name="Sonet G."/>
            <person name="Van Belleghem S.M."/>
            <person name="Kostlbacher S."/>
            <person name="Vangestel C."/>
        </authorList>
    </citation>
    <scope>NUCLEOTIDE SEQUENCE [LARGE SCALE GENOMIC DNA]</scope>
    <source>
        <strain evidence="2">W744_W776</strain>
    </source>
</reference>
<protein>
    <submittedName>
        <fullName evidence="2">Uncharacterized protein</fullName>
    </submittedName>
</protein>
<dbReference type="EMBL" id="JAFNEN010000699">
    <property type="protein sequence ID" value="KAG8178420.1"/>
    <property type="molecule type" value="Genomic_DNA"/>
</dbReference>
<evidence type="ECO:0000256" key="1">
    <source>
        <dbReference type="SAM" id="MobiDB-lite"/>
    </source>
</evidence>
<keyword evidence="3" id="KW-1185">Reference proteome</keyword>
<dbReference type="Proteomes" id="UP000827092">
    <property type="component" value="Unassembled WGS sequence"/>
</dbReference>
<proteinExistence type="predicted"/>
<gene>
    <name evidence="2" type="ORF">JTE90_000933</name>
</gene>